<accession>A0A4R2PRC1</accession>
<dbReference type="AlphaFoldDB" id="A0A4R2PRC1"/>
<keyword evidence="1" id="KW-0732">Signal</keyword>
<evidence type="ECO:0000259" key="3">
    <source>
        <dbReference type="Pfam" id="PF01551"/>
    </source>
</evidence>
<gene>
    <name evidence="4" type="ORF">EV659_101317</name>
</gene>
<dbReference type="EMBL" id="SLXO01000001">
    <property type="protein sequence ID" value="TCP38413.1"/>
    <property type="molecule type" value="Genomic_DNA"/>
</dbReference>
<comment type="caution">
    <text evidence="4">The sequence shown here is derived from an EMBL/GenBank/DDBJ whole genome shotgun (WGS) entry which is preliminary data.</text>
</comment>
<feature type="region of interest" description="Disordered" evidence="2">
    <location>
        <begin position="138"/>
        <end position="190"/>
    </location>
</feature>
<organism evidence="4 5">
    <name type="scientific">Rhodothalassium salexigens DSM 2132</name>
    <dbReference type="NCBI Taxonomy" id="1188247"/>
    <lineage>
        <taxon>Bacteria</taxon>
        <taxon>Pseudomonadati</taxon>
        <taxon>Pseudomonadota</taxon>
        <taxon>Alphaproteobacteria</taxon>
        <taxon>Rhodothalassiales</taxon>
        <taxon>Rhodothalassiaceae</taxon>
        <taxon>Rhodothalassium</taxon>
    </lineage>
</organism>
<evidence type="ECO:0000256" key="1">
    <source>
        <dbReference type="ARBA" id="ARBA00022729"/>
    </source>
</evidence>
<feature type="domain" description="M23ase beta-sheet core" evidence="3">
    <location>
        <begin position="366"/>
        <end position="460"/>
    </location>
</feature>
<keyword evidence="5" id="KW-1185">Reference proteome</keyword>
<dbReference type="InterPro" id="IPR016047">
    <property type="entry name" value="M23ase_b-sheet_dom"/>
</dbReference>
<dbReference type="PANTHER" id="PTHR21666">
    <property type="entry name" value="PEPTIDASE-RELATED"/>
    <property type="match status" value="1"/>
</dbReference>
<protein>
    <submittedName>
        <fullName evidence="4">Peptidase M23-like protein</fullName>
    </submittedName>
</protein>
<dbReference type="SUPFAM" id="SSF51261">
    <property type="entry name" value="Duplicated hybrid motif"/>
    <property type="match status" value="1"/>
</dbReference>
<dbReference type="Pfam" id="PF01551">
    <property type="entry name" value="Peptidase_M23"/>
    <property type="match status" value="1"/>
</dbReference>
<evidence type="ECO:0000313" key="5">
    <source>
        <dbReference type="Proteomes" id="UP000295399"/>
    </source>
</evidence>
<dbReference type="PANTHER" id="PTHR21666:SF289">
    <property type="entry name" value="L-ALA--D-GLU ENDOPEPTIDASE"/>
    <property type="match status" value="1"/>
</dbReference>
<dbReference type="CDD" id="cd12797">
    <property type="entry name" value="M23_peptidase"/>
    <property type="match status" value="1"/>
</dbReference>
<proteinExistence type="predicted"/>
<dbReference type="InterPro" id="IPR050570">
    <property type="entry name" value="Cell_wall_metabolism_enzyme"/>
</dbReference>
<reference evidence="4 5" key="1">
    <citation type="submission" date="2019-03" db="EMBL/GenBank/DDBJ databases">
        <title>Genomic Encyclopedia of Type Strains, Phase IV (KMG-IV): sequencing the most valuable type-strain genomes for metagenomic binning, comparative biology and taxonomic classification.</title>
        <authorList>
            <person name="Goeker M."/>
        </authorList>
    </citation>
    <scope>NUCLEOTIDE SEQUENCE [LARGE SCALE GENOMIC DNA]</scope>
    <source>
        <strain evidence="4 5">DSM 2132</strain>
    </source>
</reference>
<dbReference type="Proteomes" id="UP000295399">
    <property type="component" value="Unassembled WGS sequence"/>
</dbReference>
<dbReference type="Gene3D" id="2.70.70.10">
    <property type="entry name" value="Glucose Permease (Domain IIA)"/>
    <property type="match status" value="1"/>
</dbReference>
<name>A0A4R2PRC1_RHOSA</name>
<dbReference type="GO" id="GO:0004222">
    <property type="term" value="F:metalloendopeptidase activity"/>
    <property type="evidence" value="ECO:0007669"/>
    <property type="project" value="TreeGrafter"/>
</dbReference>
<evidence type="ECO:0000256" key="2">
    <source>
        <dbReference type="SAM" id="MobiDB-lite"/>
    </source>
</evidence>
<dbReference type="InParanoid" id="A0A4R2PRC1"/>
<feature type="region of interest" description="Disordered" evidence="2">
    <location>
        <begin position="288"/>
        <end position="312"/>
    </location>
</feature>
<sequence>MSISGERRGIGKLILRAFPERQLLIRAQGNVSYVRLPTRVQLLGTASLILFVGWTGYSSLKLIGRDAELDAKNARIEEMRRAYGGLTGEVSDLRSQLLDRAERLEERQRFLEQVLGTDPLVLQDPAATPIEAGLETEVAPADASAPAADASPAPSSPATGDDGAPSDTEPAVGDGAIVPRTKPQPPADGDTLSRLFGGAGAHAATGLSRDPSDRLQQEVSARLDRIERAQTFQANEIARNAQDRIDRIMGVIASTGTPIERLMELTTQQMAEAGRGLPSPGVGGPLIETDGPASALPKTLGGGSADSEAGRDRQALRAAFDAQQHLETVLDAVAAIPSAIPVKEGEYYISSGFGTRIDPFTKRRSTHYALDLAGWPGTDIFAPAPGKVVTAEKNWPYGWMVEIDHGNGFRTRYGHMRKLHVKAGQRVERLDRIGEMGSTGRSTSTHLHYEVWFDGEPRDPKPFIEAADDVFQIQKRENG</sequence>
<feature type="compositionally biased region" description="Low complexity" evidence="2">
    <location>
        <begin position="139"/>
        <end position="158"/>
    </location>
</feature>
<dbReference type="InterPro" id="IPR011055">
    <property type="entry name" value="Dup_hybrid_motif"/>
</dbReference>
<evidence type="ECO:0000313" key="4">
    <source>
        <dbReference type="EMBL" id="TCP38413.1"/>
    </source>
</evidence>